<dbReference type="Pfam" id="PF21582">
    <property type="entry name" value="CBM30"/>
    <property type="match status" value="1"/>
</dbReference>
<dbReference type="InterPro" id="IPR048758">
    <property type="entry name" value="CBM30"/>
</dbReference>
<organism evidence="4">
    <name type="scientific">hydrocarbon metagenome</name>
    <dbReference type="NCBI Taxonomy" id="938273"/>
    <lineage>
        <taxon>unclassified sequences</taxon>
        <taxon>metagenomes</taxon>
        <taxon>ecological metagenomes</taxon>
    </lineage>
</organism>
<feature type="domain" description="Carbohydrate binding" evidence="3">
    <location>
        <begin position="47"/>
        <end position="192"/>
    </location>
</feature>
<dbReference type="Pfam" id="PF18962">
    <property type="entry name" value="Por_Secre_tail"/>
    <property type="match status" value="1"/>
</dbReference>
<feature type="domain" description="Secretion system C-terminal sorting" evidence="2">
    <location>
        <begin position="719"/>
        <end position="794"/>
    </location>
</feature>
<dbReference type="InterPro" id="IPR026444">
    <property type="entry name" value="Secre_tail"/>
</dbReference>
<dbReference type="Pfam" id="PF10091">
    <property type="entry name" value="Glycoamylase"/>
    <property type="match status" value="1"/>
</dbReference>
<sequence>MKRLILIFILLLGSTSIFAQDFIFFSDSPTDVSYDPSWGFAQSPSYLERVGEKFPVETDIVYAGLNSLRLHWISESTGDWGIAVAAPGWPGHDINTKDTLVFFCFTESLIEAANMPVMYLEDLSNKKTPKQSIVSFIQDITAEEWIRISIPLSVFKDNPGEADLTSIKTIFYGQGTSDATEHTLYLDEIRMTEAGAIQDTIPPAKPQILYAKGYDSHIDIFWTPNTEDDLDGYKIYKQTGDDFEFIGMADSEDAIYTDWIGEHGVTGTYKISAVDYSLNESDLSIAVTSTETHAMTDDELLTMLQEATFRYFWDHAHPTSGMIRERYGSGNTVTTGGSGFGVMAIIVGIERGFITREEGAARILKILNFLAAKVERYHGAWSHWINGETGETIPFSQYDDGGDLVETAFMIQGLLAVKEYFDQDNTTENVIRIVANGLWEEVEWDWYRRTESSNTLYWHWSPNYGWQMNFQLVGWNETMITYLLAIASPTNSVPANLYHDGWASSSNYLNGGTFYDIPLYVGWDYGGPLFFTHYSFLGFDPREKKDAYTNYFINNRNTTLINRAYCIENPKGFAGYDENTWGLTASDDPFGYLAHEPGNNDNGTITPTAALSSMPYTPEESIDAFKNFYHNYGEKLWGIYGFKDAFNPEHNWYAASYLAIDQGPIIVMVENYRTGLLWDLFMSAPEIQPMLDSIGFEYDPTGVDEDENIPLRFELKNNFPNPFNPATKIEFSIPAASFTTLKIYDILGREVAVLINELKQPGNYEIVFDAKDLSSGVYLYKLTAGINSQIKKMILIK</sequence>
<evidence type="ECO:0000313" key="4">
    <source>
        <dbReference type="EMBL" id="KUG26677.1"/>
    </source>
</evidence>
<dbReference type="EMBL" id="LNQE01000423">
    <property type="protein sequence ID" value="KUG26677.1"/>
    <property type="molecule type" value="Genomic_DNA"/>
</dbReference>
<dbReference type="SUPFAM" id="SSF49785">
    <property type="entry name" value="Galactose-binding domain-like"/>
    <property type="match status" value="1"/>
</dbReference>
<dbReference type="Gene3D" id="1.50.10.140">
    <property type="match status" value="1"/>
</dbReference>
<feature type="domain" description="Glycoamylase-like" evidence="1">
    <location>
        <begin position="469"/>
        <end position="684"/>
    </location>
</feature>
<evidence type="ECO:0000259" key="1">
    <source>
        <dbReference type="Pfam" id="PF10091"/>
    </source>
</evidence>
<proteinExistence type="predicted"/>
<dbReference type="InterPro" id="IPR013783">
    <property type="entry name" value="Ig-like_fold"/>
</dbReference>
<dbReference type="Gene3D" id="2.60.40.4070">
    <property type="match status" value="1"/>
</dbReference>
<protein>
    <recommendedName>
        <fullName evidence="5">Glycoamylase-like domain-containing protein</fullName>
    </recommendedName>
</protein>
<dbReference type="Gene3D" id="2.60.40.10">
    <property type="entry name" value="Immunoglobulins"/>
    <property type="match status" value="1"/>
</dbReference>
<dbReference type="InterPro" id="IPR019282">
    <property type="entry name" value="Glycoamylase-like_cons_dom"/>
</dbReference>
<dbReference type="NCBIfam" id="TIGR04183">
    <property type="entry name" value="Por_Secre_tail"/>
    <property type="match status" value="1"/>
</dbReference>
<gene>
    <name evidence="4" type="ORF">ASZ90_003471</name>
</gene>
<accession>A0A0W8G0N8</accession>
<evidence type="ECO:0000259" key="2">
    <source>
        <dbReference type="Pfam" id="PF18962"/>
    </source>
</evidence>
<dbReference type="InterPro" id="IPR008979">
    <property type="entry name" value="Galactose-bd-like_sf"/>
</dbReference>
<comment type="caution">
    <text evidence="4">The sequence shown here is derived from an EMBL/GenBank/DDBJ whole genome shotgun (WGS) entry which is preliminary data.</text>
</comment>
<dbReference type="Gene3D" id="2.60.120.430">
    <property type="entry name" value="Galactose-binding lectin"/>
    <property type="match status" value="1"/>
</dbReference>
<evidence type="ECO:0000259" key="3">
    <source>
        <dbReference type="Pfam" id="PF21582"/>
    </source>
</evidence>
<evidence type="ECO:0008006" key="5">
    <source>
        <dbReference type="Google" id="ProtNLM"/>
    </source>
</evidence>
<reference evidence="4" key="1">
    <citation type="journal article" date="2015" name="Proc. Natl. Acad. Sci. U.S.A.">
        <title>Networks of energetic and metabolic interactions define dynamics in microbial communities.</title>
        <authorList>
            <person name="Embree M."/>
            <person name="Liu J.K."/>
            <person name="Al-Bassam M.M."/>
            <person name="Zengler K."/>
        </authorList>
    </citation>
    <scope>NUCLEOTIDE SEQUENCE</scope>
</reference>
<dbReference type="AlphaFoldDB" id="A0A0W8G0N8"/>
<name>A0A0W8G0N8_9ZZZZ</name>